<keyword evidence="1" id="KW-0732">Signal</keyword>
<feature type="signal peptide" evidence="1">
    <location>
        <begin position="1"/>
        <end position="16"/>
    </location>
</feature>
<evidence type="ECO:0000259" key="2">
    <source>
        <dbReference type="PROSITE" id="PS51465"/>
    </source>
</evidence>
<accession>A0A8S4NDJ4</accession>
<name>A0A8S4NDJ4_OWEFU</name>
<proteinExistence type="predicted"/>
<evidence type="ECO:0000256" key="1">
    <source>
        <dbReference type="SAM" id="SignalP"/>
    </source>
</evidence>
<evidence type="ECO:0000313" key="4">
    <source>
        <dbReference type="Proteomes" id="UP000749559"/>
    </source>
</evidence>
<dbReference type="SUPFAM" id="SSF100895">
    <property type="entry name" value="Kazal-type serine protease inhibitors"/>
    <property type="match status" value="1"/>
</dbReference>
<comment type="caution">
    <text evidence="3">The sequence shown here is derived from an EMBL/GenBank/DDBJ whole genome shotgun (WGS) entry which is preliminary data.</text>
</comment>
<feature type="domain" description="Kazal-like" evidence="2">
    <location>
        <begin position="32"/>
        <end position="91"/>
    </location>
</feature>
<dbReference type="InterPro" id="IPR036058">
    <property type="entry name" value="Kazal_dom_sf"/>
</dbReference>
<sequence length="104" mass="11729">MKLAILLLGLVAVASSHTFKIPTKLKAIYINLLETHKCVRETDCVTKATMQECGTDGQTYENHCSLIKEACRRLKAGEEVVMRAYRGRCVDYPQALLMMPNLRL</sequence>
<dbReference type="Gene3D" id="3.30.60.30">
    <property type="match status" value="1"/>
</dbReference>
<dbReference type="OrthoDB" id="126772at2759"/>
<feature type="chain" id="PRO_5035850926" description="Kazal-like domain-containing protein" evidence="1">
    <location>
        <begin position="17"/>
        <end position="104"/>
    </location>
</feature>
<organism evidence="3 4">
    <name type="scientific">Owenia fusiformis</name>
    <name type="common">Polychaete worm</name>
    <dbReference type="NCBI Taxonomy" id="6347"/>
    <lineage>
        <taxon>Eukaryota</taxon>
        <taxon>Metazoa</taxon>
        <taxon>Spiralia</taxon>
        <taxon>Lophotrochozoa</taxon>
        <taxon>Annelida</taxon>
        <taxon>Polychaeta</taxon>
        <taxon>Sedentaria</taxon>
        <taxon>Canalipalpata</taxon>
        <taxon>Sabellida</taxon>
        <taxon>Oweniida</taxon>
        <taxon>Oweniidae</taxon>
        <taxon>Owenia</taxon>
    </lineage>
</organism>
<dbReference type="EMBL" id="CAIIXF020000002">
    <property type="protein sequence ID" value="CAH1778218.1"/>
    <property type="molecule type" value="Genomic_DNA"/>
</dbReference>
<dbReference type="Proteomes" id="UP000749559">
    <property type="component" value="Unassembled WGS sequence"/>
</dbReference>
<dbReference type="InterPro" id="IPR002350">
    <property type="entry name" value="Kazal_dom"/>
</dbReference>
<protein>
    <recommendedName>
        <fullName evidence="2">Kazal-like domain-containing protein</fullName>
    </recommendedName>
</protein>
<keyword evidence="4" id="KW-1185">Reference proteome</keyword>
<dbReference type="AlphaFoldDB" id="A0A8S4NDJ4"/>
<dbReference type="PROSITE" id="PS51465">
    <property type="entry name" value="KAZAL_2"/>
    <property type="match status" value="1"/>
</dbReference>
<dbReference type="Pfam" id="PF07648">
    <property type="entry name" value="Kazal_2"/>
    <property type="match status" value="1"/>
</dbReference>
<reference evidence="3" key="1">
    <citation type="submission" date="2022-03" db="EMBL/GenBank/DDBJ databases">
        <authorList>
            <person name="Martin C."/>
        </authorList>
    </citation>
    <scope>NUCLEOTIDE SEQUENCE</scope>
</reference>
<evidence type="ECO:0000313" key="3">
    <source>
        <dbReference type="EMBL" id="CAH1778218.1"/>
    </source>
</evidence>
<gene>
    <name evidence="3" type="ORF">OFUS_LOCUS5171</name>
</gene>
<dbReference type="CDD" id="cd00104">
    <property type="entry name" value="KAZAL_FS"/>
    <property type="match status" value="1"/>
</dbReference>